<feature type="compositionally biased region" description="Polar residues" evidence="1">
    <location>
        <begin position="672"/>
        <end position="687"/>
    </location>
</feature>
<feature type="compositionally biased region" description="Polar residues" evidence="1">
    <location>
        <begin position="1007"/>
        <end position="1016"/>
    </location>
</feature>
<dbReference type="SUPFAM" id="SSF46934">
    <property type="entry name" value="UBA-like"/>
    <property type="match status" value="1"/>
</dbReference>
<feature type="compositionally biased region" description="Low complexity" evidence="1">
    <location>
        <begin position="364"/>
        <end position="373"/>
    </location>
</feature>
<dbReference type="PROSITE" id="PS50030">
    <property type="entry name" value="UBA"/>
    <property type="match status" value="1"/>
</dbReference>
<feature type="region of interest" description="Disordered" evidence="1">
    <location>
        <begin position="1493"/>
        <end position="1533"/>
    </location>
</feature>
<feature type="region of interest" description="Disordered" evidence="1">
    <location>
        <begin position="1423"/>
        <end position="1479"/>
    </location>
</feature>
<dbReference type="EnsemblMetazoa" id="CLYHEMT015926.1">
    <property type="protein sequence ID" value="CLYHEMP015926.1"/>
    <property type="gene ID" value="CLYHEMG015926"/>
</dbReference>
<feature type="compositionally biased region" description="Polar residues" evidence="1">
    <location>
        <begin position="1095"/>
        <end position="1106"/>
    </location>
</feature>
<feature type="domain" description="UBA" evidence="2">
    <location>
        <begin position="825"/>
        <end position="865"/>
    </location>
</feature>
<reference evidence="4" key="1">
    <citation type="submission" date="2021-01" db="UniProtKB">
        <authorList>
            <consortium name="EnsemblMetazoa"/>
        </authorList>
    </citation>
    <scope>IDENTIFICATION</scope>
</reference>
<feature type="compositionally biased region" description="Polar residues" evidence="1">
    <location>
        <begin position="936"/>
        <end position="958"/>
    </location>
</feature>
<dbReference type="PROSITE" id="PS50076">
    <property type="entry name" value="DNAJ_2"/>
    <property type="match status" value="1"/>
</dbReference>
<feature type="compositionally biased region" description="Low complexity" evidence="1">
    <location>
        <begin position="654"/>
        <end position="663"/>
    </location>
</feature>
<proteinExistence type="predicted"/>
<feature type="compositionally biased region" description="Polar residues" evidence="1">
    <location>
        <begin position="558"/>
        <end position="614"/>
    </location>
</feature>
<keyword evidence="5" id="KW-1185">Reference proteome</keyword>
<feature type="compositionally biased region" description="Pro residues" evidence="1">
    <location>
        <begin position="1073"/>
        <end position="1082"/>
    </location>
</feature>
<dbReference type="SMART" id="SM00271">
    <property type="entry name" value="DnaJ"/>
    <property type="match status" value="1"/>
</dbReference>
<feature type="compositionally biased region" description="Polar residues" evidence="1">
    <location>
        <begin position="808"/>
        <end position="827"/>
    </location>
</feature>
<organism evidence="4 5">
    <name type="scientific">Clytia hemisphaerica</name>
    <dbReference type="NCBI Taxonomy" id="252671"/>
    <lineage>
        <taxon>Eukaryota</taxon>
        <taxon>Metazoa</taxon>
        <taxon>Cnidaria</taxon>
        <taxon>Hydrozoa</taxon>
        <taxon>Hydroidolina</taxon>
        <taxon>Leptothecata</taxon>
        <taxon>Obeliida</taxon>
        <taxon>Clytiidae</taxon>
        <taxon>Clytia</taxon>
    </lineage>
</organism>
<feature type="compositionally biased region" description="Polar residues" evidence="1">
    <location>
        <begin position="431"/>
        <end position="445"/>
    </location>
</feature>
<feature type="compositionally biased region" description="Basic and acidic residues" evidence="1">
    <location>
        <begin position="222"/>
        <end position="350"/>
    </location>
</feature>
<dbReference type="RefSeq" id="XP_066917280.1">
    <property type="nucleotide sequence ID" value="XM_067061179.1"/>
</dbReference>
<feature type="compositionally biased region" description="Low complexity" evidence="1">
    <location>
        <begin position="524"/>
        <end position="538"/>
    </location>
</feature>
<feature type="compositionally biased region" description="Polar residues" evidence="1">
    <location>
        <begin position="626"/>
        <end position="643"/>
    </location>
</feature>
<feature type="region of interest" description="Disordered" evidence="1">
    <location>
        <begin position="866"/>
        <end position="1109"/>
    </location>
</feature>
<evidence type="ECO:0000259" key="3">
    <source>
        <dbReference type="PROSITE" id="PS50076"/>
    </source>
</evidence>
<dbReference type="InterPro" id="IPR036869">
    <property type="entry name" value="J_dom_sf"/>
</dbReference>
<feature type="compositionally biased region" description="Low complexity" evidence="1">
    <location>
        <begin position="397"/>
        <end position="414"/>
    </location>
</feature>
<feature type="compositionally biased region" description="Polar residues" evidence="1">
    <location>
        <begin position="746"/>
        <end position="783"/>
    </location>
</feature>
<feature type="region of interest" description="Disordered" evidence="1">
    <location>
        <begin position="558"/>
        <end position="829"/>
    </location>
</feature>
<protein>
    <submittedName>
        <fullName evidence="4">Uncharacterized protein</fullName>
    </submittedName>
</protein>
<feature type="compositionally biased region" description="Low complexity" evidence="1">
    <location>
        <begin position="726"/>
        <end position="736"/>
    </location>
</feature>
<dbReference type="SMART" id="SM00165">
    <property type="entry name" value="UBA"/>
    <property type="match status" value="1"/>
</dbReference>
<feature type="compositionally biased region" description="Low complexity" evidence="1">
    <location>
        <begin position="961"/>
        <end position="972"/>
    </location>
</feature>
<dbReference type="OrthoDB" id="6022581at2759"/>
<dbReference type="InterPro" id="IPR009060">
    <property type="entry name" value="UBA-like_sf"/>
</dbReference>
<dbReference type="GeneID" id="136804581"/>
<feature type="region of interest" description="Disordered" evidence="1">
    <location>
        <begin position="1215"/>
        <end position="1248"/>
    </location>
</feature>
<feature type="region of interest" description="Disordered" evidence="1">
    <location>
        <begin position="1124"/>
        <end position="1145"/>
    </location>
</feature>
<feature type="region of interest" description="Disordered" evidence="1">
    <location>
        <begin position="182"/>
        <end position="447"/>
    </location>
</feature>
<feature type="compositionally biased region" description="Polar residues" evidence="1">
    <location>
        <begin position="903"/>
        <end position="922"/>
    </location>
</feature>
<feature type="compositionally biased region" description="Low complexity" evidence="1">
    <location>
        <begin position="1083"/>
        <end position="1094"/>
    </location>
</feature>
<feature type="compositionally biased region" description="Low complexity" evidence="1">
    <location>
        <begin position="880"/>
        <end position="902"/>
    </location>
</feature>
<dbReference type="InterPro" id="IPR015940">
    <property type="entry name" value="UBA"/>
</dbReference>
<evidence type="ECO:0000259" key="2">
    <source>
        <dbReference type="PROSITE" id="PS50030"/>
    </source>
</evidence>
<name>A0A7M5X183_9CNID</name>
<dbReference type="CDD" id="cd06257">
    <property type="entry name" value="DnaJ"/>
    <property type="match status" value="1"/>
</dbReference>
<feature type="domain" description="J" evidence="3">
    <location>
        <begin position="9"/>
        <end position="78"/>
    </location>
</feature>
<dbReference type="Pfam" id="PF00226">
    <property type="entry name" value="DnaJ"/>
    <property type="match status" value="1"/>
</dbReference>
<feature type="compositionally biased region" description="Basic and acidic residues" evidence="1">
    <location>
        <begin position="182"/>
        <end position="193"/>
    </location>
</feature>
<feature type="compositionally biased region" description="Polar residues" evidence="1">
    <location>
        <begin position="1215"/>
        <end position="1226"/>
    </location>
</feature>
<sequence length="1567" mass="171803">MPRIDERKREYDVLGLDTTATEVDIKKAFTRLAIKFHPDLNFLGSKSVDQEKKQKYQETCKAYKKIMAGLSQNFDSCNIADWNNDKSDEIFFSLLGELIQNSTRTNELFTLLSAQANSKSQFQNDNEYRCKEDAMEDDEDDEEAELNKLVNILKNRLQNGKSVPAGITQEKLTRLKDDFMKQKEENRKSEKNHSTPTKKLKVAASVPVAKPKPKSKKQLQAEQRRRELEMASIAKELEEKKKKEEEKEQERKKQEQERKKQMEEEKKKNEEDQRRIQTENRKKKEREEKEREQRALKERDRVEKVKKSQEEEQRRKEEEKRRKAEEKAAKQKSTKDTTTTTKERDEKEKIQQQTKPQKARTVPQYQQQSQQQSKYPREVPPRFLRQQQMKQNRTTTKDSTSNSDNYYDNSNNSNYRDHHHHHNTNGWTEIAPSNTVASSNSTSRNNFHHSEDWDLEIDYKPSNSTTVTATDLSLNSSSNTSKSHNVGVIGQPIQTSTNISANSWGGIPASEDWDQDMRTENGGQSRTTQNQISSQSSTTVIDDSCTKMNSVVKNLFNSSTNGQQLQQSKVDMVSSNGNTNSDPSWGVSLTGSTWETVTPSAKQWDSVSDNSKTSMNEEKPPVAPPEQSSKLVNSMKENLSAQPRRNGPDGAKQNSSNYSTTSSNPPPPTRNVLENSSDNVRTASPGITSWAGLDSFDAGPAPSATVSYNENTSNQERPSGTKPKHSNVSNSNNSKSNGHHSKEHLTNGSVNKALSSVNNRVDTNSKVSGWLQSTSPQTENWSAETHKTGEEDFGWTTVAKPSKKDGRVTTSSAPNTPSKQDGSNAWTNRALKQLLDMGFQREEAEKALKDNNGIIESAVSDLLMKADKPPELPLSAQSASSSNSNNKSSSNKSKPNNNSSSNDPTLSSQTKPDITSPTNVTLVPQKLNRKQRRKLQQMQNAESQKATSPTNSTSSQPKVESAAPAATSTTSPQDNSVKAPGQATAPGLKYNGDGLLPTPPASYRIMSENQSSTTDSLQDKIVGRPLDNLNGPNSDSVGVIQKPRKHPGLIGQENKQSSEASAKLPIGSSRPSQPNPIQPPPSSVATQQQQQSTSNELPNKMSNSDLQPPVNPILLAQMHFQKLGLSDTPPTSSNFSATSAPASSQTVTNSYIQQYLQQMNKSSSEANTSSIGGSSSISTPLLATSSMSLSSLLPQPPVPANSLSDGPQKSKLLQWTQPSSAGNSEPTTPPSSDEKDKSLPPQKVDPVSAKWGVIAAPRLSPTPAEFKPGVPWRPRGGSMADADDLDDCDDDLAKGLNPSEIPQSSFATKLFQQQQQQEKLELEARLAAVPGAIGEQKMASGDYSWVLLKGFPPMMDANAIRSACQHFGTLLQFKAVPGMACAQYETVSIAKQAAMAMTNPQITALQSNEQECMSVIESQNIQPVQPPPPAAQPSFSSMGGLWGTPAHPTQAPPVAPFVQQSFAPPSFGGQVAPGPAPTSIGMNGAFNHWGLPATAQPPMVQSSQLWGPGPGPQQPTANAFPGYNPTGWLQQSKPVEPIVPPSTGFGQNVDHCLPSELLNNFTREQGS</sequence>
<dbReference type="SUPFAM" id="SSF46565">
    <property type="entry name" value="Chaperone J-domain"/>
    <property type="match status" value="1"/>
</dbReference>
<dbReference type="InterPro" id="IPR001623">
    <property type="entry name" value="DnaJ_domain"/>
</dbReference>
<dbReference type="PRINTS" id="PR00625">
    <property type="entry name" value="JDOMAIN"/>
</dbReference>
<dbReference type="Gene3D" id="1.10.287.110">
    <property type="entry name" value="DnaJ domain"/>
    <property type="match status" value="1"/>
</dbReference>
<accession>A0A7M5X183</accession>
<dbReference type="Gene3D" id="1.10.8.10">
    <property type="entry name" value="DNA helicase RuvA subunit, C-terminal domain"/>
    <property type="match status" value="1"/>
</dbReference>
<evidence type="ECO:0000313" key="5">
    <source>
        <dbReference type="Proteomes" id="UP000594262"/>
    </source>
</evidence>
<evidence type="ECO:0000256" key="1">
    <source>
        <dbReference type="SAM" id="MobiDB-lite"/>
    </source>
</evidence>
<dbReference type="Proteomes" id="UP000594262">
    <property type="component" value="Unplaced"/>
</dbReference>
<evidence type="ECO:0000313" key="4">
    <source>
        <dbReference type="EnsemblMetazoa" id="CLYHEMP015926.1"/>
    </source>
</evidence>
<feature type="compositionally biased region" description="Polar residues" evidence="1">
    <location>
        <begin position="1128"/>
        <end position="1145"/>
    </location>
</feature>
<feature type="compositionally biased region" description="Polar residues" evidence="1">
    <location>
        <begin position="704"/>
        <end position="718"/>
    </location>
</feature>
<feature type="region of interest" description="Disordered" evidence="1">
    <location>
        <begin position="508"/>
        <end position="538"/>
    </location>
</feature>